<protein>
    <submittedName>
        <fullName evidence="2">Uncharacterized protein</fullName>
    </submittedName>
</protein>
<comment type="caution">
    <text evidence="2">The sequence shown here is derived from an EMBL/GenBank/DDBJ whole genome shotgun (WGS) entry which is preliminary data.</text>
</comment>
<feature type="non-terminal residue" evidence="2">
    <location>
        <position position="1"/>
    </location>
</feature>
<name>X1JWN8_9ZZZZ</name>
<accession>X1JWN8</accession>
<keyword evidence="1" id="KW-1133">Transmembrane helix</keyword>
<dbReference type="EMBL" id="BARU01043563">
    <property type="protein sequence ID" value="GAH82679.1"/>
    <property type="molecule type" value="Genomic_DNA"/>
</dbReference>
<keyword evidence="1" id="KW-0812">Transmembrane</keyword>
<organism evidence="2">
    <name type="scientific">marine sediment metagenome</name>
    <dbReference type="NCBI Taxonomy" id="412755"/>
    <lineage>
        <taxon>unclassified sequences</taxon>
        <taxon>metagenomes</taxon>
        <taxon>ecological metagenomes</taxon>
    </lineage>
</organism>
<reference evidence="2" key="1">
    <citation type="journal article" date="2014" name="Front. Microbiol.">
        <title>High frequency of phylogenetically diverse reductive dehalogenase-homologous genes in deep subseafloor sedimentary metagenomes.</title>
        <authorList>
            <person name="Kawai M."/>
            <person name="Futagami T."/>
            <person name="Toyoda A."/>
            <person name="Takaki Y."/>
            <person name="Nishi S."/>
            <person name="Hori S."/>
            <person name="Arai W."/>
            <person name="Tsubouchi T."/>
            <person name="Morono Y."/>
            <person name="Uchiyama I."/>
            <person name="Ito T."/>
            <person name="Fujiyama A."/>
            <person name="Inagaki F."/>
            <person name="Takami H."/>
        </authorList>
    </citation>
    <scope>NUCLEOTIDE SEQUENCE</scope>
    <source>
        <strain evidence="2">Expedition CK06-06</strain>
    </source>
</reference>
<evidence type="ECO:0000256" key="1">
    <source>
        <dbReference type="SAM" id="Phobius"/>
    </source>
</evidence>
<sequence length="56" mass="5753">LPLSFEGAGDIGGEVVLTSYRIALYAGGAILLLDSLADCFAYMALKKTGDSDVGRG</sequence>
<evidence type="ECO:0000313" key="2">
    <source>
        <dbReference type="EMBL" id="GAH82679.1"/>
    </source>
</evidence>
<gene>
    <name evidence="2" type="ORF">S03H2_66675</name>
</gene>
<dbReference type="AlphaFoldDB" id="X1JWN8"/>
<feature type="transmembrane region" description="Helical" evidence="1">
    <location>
        <begin position="22"/>
        <end position="45"/>
    </location>
</feature>
<keyword evidence="1" id="KW-0472">Membrane</keyword>
<proteinExistence type="predicted"/>